<dbReference type="Proteomes" id="UP000267035">
    <property type="component" value="Unassembled WGS sequence"/>
</dbReference>
<keyword evidence="1 2" id="KW-0808">Transferase</keyword>
<dbReference type="PANTHER" id="PTHR43861">
    <property type="entry name" value="TRANS-ACONITATE 2-METHYLTRANSFERASE-RELATED"/>
    <property type="match status" value="1"/>
</dbReference>
<dbReference type="PANTHER" id="PTHR43861:SF3">
    <property type="entry name" value="PUTATIVE (AFU_ORTHOLOGUE AFUA_2G14390)-RELATED"/>
    <property type="match status" value="1"/>
</dbReference>
<evidence type="ECO:0000256" key="1">
    <source>
        <dbReference type="ARBA" id="ARBA00022679"/>
    </source>
</evidence>
<evidence type="ECO:0000313" key="2">
    <source>
        <dbReference type="EMBL" id="RMW98478.1"/>
    </source>
</evidence>
<dbReference type="EMBL" id="RDQM01000005">
    <property type="protein sequence ID" value="RMW99250.1"/>
    <property type="molecule type" value="Genomic_DNA"/>
</dbReference>
<keyword evidence="2" id="KW-0489">Methyltransferase</keyword>
<dbReference type="EMBL" id="RDQL01000012">
    <property type="protein sequence ID" value="RMW98478.1"/>
    <property type="molecule type" value="Genomic_DNA"/>
</dbReference>
<evidence type="ECO:0000313" key="4">
    <source>
        <dbReference type="Proteomes" id="UP000267035"/>
    </source>
</evidence>
<sequence length="238" mass="25251">MGKAFAQAGTNAARDNHGFGAAPQRVFVFCCLIFAMTASPTVNHFDARARDWDKRPISQQLADVAERLLARLELSAQAHVLDFGAGTGLLATAVAPRVAKVTALDTSAGMLQVLREKGVANIETVQQDIFAGLPGRFDAIVSCMALHHVADTAALLRVFADLLAPGGQIALVDLYAEDGSFHGDNAAKGVHHLGFEPEALQALARQAGLEQVAMQPLASIQRETGDYPLFLLTGRKPA</sequence>
<accession>A0A3M6Q7T9</accession>
<evidence type="ECO:0000313" key="3">
    <source>
        <dbReference type="EMBL" id="RMW99250.1"/>
    </source>
</evidence>
<dbReference type="SUPFAM" id="SSF53335">
    <property type="entry name" value="S-adenosyl-L-methionine-dependent methyltransferases"/>
    <property type="match status" value="1"/>
</dbReference>
<dbReference type="InterPro" id="IPR029063">
    <property type="entry name" value="SAM-dependent_MTases_sf"/>
</dbReference>
<dbReference type="Pfam" id="PF13489">
    <property type="entry name" value="Methyltransf_23"/>
    <property type="match status" value="1"/>
</dbReference>
<dbReference type="Proteomes" id="UP000267521">
    <property type="component" value="Unassembled WGS sequence"/>
</dbReference>
<keyword evidence="4" id="KW-1185">Reference proteome</keyword>
<evidence type="ECO:0000313" key="5">
    <source>
        <dbReference type="Proteomes" id="UP000267521"/>
    </source>
</evidence>
<gene>
    <name evidence="2" type="ORF">EBQ25_09315</name>
    <name evidence="3" type="ORF">EBQ26_05630</name>
</gene>
<comment type="caution">
    <text evidence="2">The sequence shown here is derived from an EMBL/GenBank/DDBJ whole genome shotgun (WGS) entry which is preliminary data.</text>
</comment>
<dbReference type="CDD" id="cd02440">
    <property type="entry name" value="AdoMet_MTases"/>
    <property type="match status" value="1"/>
</dbReference>
<protein>
    <submittedName>
        <fullName evidence="2">Class I SAM-dependent methyltransferase</fullName>
    </submittedName>
</protein>
<proteinExistence type="predicted"/>
<dbReference type="GO" id="GO:0008168">
    <property type="term" value="F:methyltransferase activity"/>
    <property type="evidence" value="ECO:0007669"/>
    <property type="project" value="UniProtKB-KW"/>
</dbReference>
<dbReference type="AlphaFoldDB" id="A0A3M6Q7T9"/>
<reference evidence="4 5" key="1">
    <citation type="submission" date="2018-10" db="EMBL/GenBank/DDBJ databases">
        <title>Comamonadaceae CDC group NO-1 genome sequencing and assembly.</title>
        <authorList>
            <person name="Bernier A.-M."/>
            <person name="Bernard K."/>
        </authorList>
    </citation>
    <scope>NUCLEOTIDE SEQUENCE [LARGE SCALE GENOMIC DNA]</scope>
    <source>
        <strain evidence="2 4">NML161473</strain>
        <strain evidence="3 5">NML970147</strain>
    </source>
</reference>
<dbReference type="GO" id="GO:0032259">
    <property type="term" value="P:methylation"/>
    <property type="evidence" value="ECO:0007669"/>
    <property type="project" value="UniProtKB-KW"/>
</dbReference>
<name>A0A3M6Q7T9_9BURK</name>
<accession>A0A3M6Q9E0</accession>
<organism evidence="2 4">
    <name type="scientific">Allofranklinella schreckenbergeri</name>
    <dbReference type="NCBI Taxonomy" id="1076744"/>
    <lineage>
        <taxon>Bacteria</taxon>
        <taxon>Pseudomonadati</taxon>
        <taxon>Pseudomonadota</taxon>
        <taxon>Betaproteobacteria</taxon>
        <taxon>Burkholderiales</taxon>
        <taxon>Comamonadaceae</taxon>
        <taxon>Allofranklinella</taxon>
    </lineage>
</organism>
<dbReference type="Gene3D" id="3.40.50.150">
    <property type="entry name" value="Vaccinia Virus protein VP39"/>
    <property type="match status" value="1"/>
</dbReference>